<evidence type="ECO:0000256" key="1">
    <source>
        <dbReference type="ARBA" id="ARBA00009375"/>
    </source>
</evidence>
<dbReference type="InterPro" id="IPR020103">
    <property type="entry name" value="PsdUridine_synth_cat_dom_sf"/>
</dbReference>
<protein>
    <recommendedName>
        <fullName evidence="4">tRNA pseudouridine synthase A</fullName>
        <ecNumber evidence="4">5.4.99.12</ecNumber>
    </recommendedName>
    <alternativeName>
        <fullName evidence="4">tRNA pseudouridine(38-40) synthase</fullName>
    </alternativeName>
    <alternativeName>
        <fullName evidence="4">tRNA pseudouridylate synthase I</fullName>
    </alternativeName>
    <alternativeName>
        <fullName evidence="4">tRNA-uridine isomerase I</fullName>
    </alternativeName>
</protein>
<comment type="catalytic activity">
    <reaction evidence="4 5">
        <text>uridine(38/39/40) in tRNA = pseudouridine(38/39/40) in tRNA</text>
        <dbReference type="Rhea" id="RHEA:22376"/>
        <dbReference type="Rhea" id="RHEA-COMP:10085"/>
        <dbReference type="Rhea" id="RHEA-COMP:10087"/>
        <dbReference type="ChEBI" id="CHEBI:65314"/>
        <dbReference type="ChEBI" id="CHEBI:65315"/>
        <dbReference type="EC" id="5.4.99.12"/>
    </reaction>
</comment>
<proteinExistence type="inferred from homology"/>
<gene>
    <name evidence="4 8" type="primary">truA</name>
    <name evidence="8" type="ORF">GCM10009720_05840</name>
</gene>
<dbReference type="Gene3D" id="3.30.70.660">
    <property type="entry name" value="Pseudouridine synthase I, catalytic domain, C-terminal subdomain"/>
    <property type="match status" value="1"/>
</dbReference>
<feature type="active site" description="Nucleophile" evidence="4">
    <location>
        <position position="63"/>
    </location>
</feature>
<dbReference type="InterPro" id="IPR001406">
    <property type="entry name" value="PsdUridine_synth_TruA"/>
</dbReference>
<dbReference type="CDD" id="cd02570">
    <property type="entry name" value="PseudoU_synth_EcTruA"/>
    <property type="match status" value="1"/>
</dbReference>
<feature type="region of interest" description="Disordered" evidence="6">
    <location>
        <begin position="273"/>
        <end position="293"/>
    </location>
</feature>
<dbReference type="Gene3D" id="3.30.70.580">
    <property type="entry name" value="Pseudouridine synthase I, catalytic domain, N-terminal subdomain"/>
    <property type="match status" value="1"/>
</dbReference>
<dbReference type="InterPro" id="IPR020095">
    <property type="entry name" value="PsdUridine_synth_TruA_C"/>
</dbReference>
<feature type="binding site" evidence="4">
    <location>
        <position position="136"/>
    </location>
    <ligand>
        <name>substrate</name>
    </ligand>
</feature>
<dbReference type="PIRSF" id="PIRSF001430">
    <property type="entry name" value="tRNA_psdUrid_synth"/>
    <property type="match status" value="1"/>
</dbReference>
<dbReference type="InterPro" id="IPR020094">
    <property type="entry name" value="TruA/RsuA/RluB/E/F_N"/>
</dbReference>
<keyword evidence="2 4" id="KW-0819">tRNA processing</keyword>
<dbReference type="Proteomes" id="UP001501461">
    <property type="component" value="Unassembled WGS sequence"/>
</dbReference>
<sequence>MTKVLSMTQDSTYRIRVDLAYDGTSYRGWAKQPGLPSVQAAVETGLETIFRGPIRTTVAGRTDAGVHAAHQVIHFDLTTDQWHKLPGHTPQRAPEEAMVSKLNGVLAREAGAIRILTARIAPEGFDARFSPVSRSYRYRITHGTPDPLTRHYTYTHRRALDVEAMITETNGVEGLHDFGSFCKPRPGATTIRQLETFAVEVAQDAIIVRLTADAFCHHMVRALVGALLMVGDGSRAPGWLQDRLAHPVRDSHMALAPAHGLLLETVHYPADTEVGQRADETRARRTTTSSSCD</sequence>
<evidence type="ECO:0000313" key="8">
    <source>
        <dbReference type="EMBL" id="GAA2028848.1"/>
    </source>
</evidence>
<comment type="subunit">
    <text evidence="4">Homodimer.</text>
</comment>
<evidence type="ECO:0000259" key="7">
    <source>
        <dbReference type="Pfam" id="PF01416"/>
    </source>
</evidence>
<reference evidence="8 9" key="1">
    <citation type="journal article" date="2019" name="Int. J. Syst. Evol. Microbiol.">
        <title>The Global Catalogue of Microorganisms (GCM) 10K type strain sequencing project: providing services to taxonomists for standard genome sequencing and annotation.</title>
        <authorList>
            <consortium name="The Broad Institute Genomics Platform"/>
            <consortium name="The Broad Institute Genome Sequencing Center for Infectious Disease"/>
            <person name="Wu L."/>
            <person name="Ma J."/>
        </authorList>
    </citation>
    <scope>NUCLEOTIDE SEQUENCE [LARGE SCALE GENOMIC DNA]</scope>
    <source>
        <strain evidence="8 9">JCM 13595</strain>
    </source>
</reference>
<feature type="domain" description="Pseudouridine synthase I TruA alpha/beta" evidence="7">
    <location>
        <begin position="173"/>
        <end position="269"/>
    </location>
</feature>
<comment type="similarity">
    <text evidence="1 4 5">Belongs to the tRNA pseudouridine synthase TruA family.</text>
</comment>
<comment type="caution">
    <text evidence="8">The sequence shown here is derived from an EMBL/GenBank/DDBJ whole genome shotgun (WGS) entry which is preliminary data.</text>
</comment>
<evidence type="ECO:0000256" key="2">
    <source>
        <dbReference type="ARBA" id="ARBA00022694"/>
    </source>
</evidence>
<dbReference type="HAMAP" id="MF_00171">
    <property type="entry name" value="TruA"/>
    <property type="match status" value="1"/>
</dbReference>
<evidence type="ECO:0000313" key="9">
    <source>
        <dbReference type="Proteomes" id="UP001501461"/>
    </source>
</evidence>
<keyword evidence="3 4" id="KW-0413">Isomerase</keyword>
<dbReference type="EC" id="5.4.99.12" evidence="4"/>
<name>A0ABN2U4U6_9MICC</name>
<evidence type="ECO:0000256" key="6">
    <source>
        <dbReference type="SAM" id="MobiDB-lite"/>
    </source>
</evidence>
<organism evidence="8 9">
    <name type="scientific">Yaniella flava</name>
    <dbReference type="NCBI Taxonomy" id="287930"/>
    <lineage>
        <taxon>Bacteria</taxon>
        <taxon>Bacillati</taxon>
        <taxon>Actinomycetota</taxon>
        <taxon>Actinomycetes</taxon>
        <taxon>Micrococcales</taxon>
        <taxon>Micrococcaceae</taxon>
        <taxon>Yaniella</taxon>
    </lineage>
</organism>
<comment type="caution">
    <text evidence="4">Lacks conserved residue(s) required for the propagation of feature annotation.</text>
</comment>
<keyword evidence="9" id="KW-1185">Reference proteome</keyword>
<feature type="compositionally biased region" description="Basic and acidic residues" evidence="6">
    <location>
        <begin position="274"/>
        <end position="283"/>
    </location>
</feature>
<dbReference type="EMBL" id="BAAAMN010000009">
    <property type="protein sequence ID" value="GAA2028848.1"/>
    <property type="molecule type" value="Genomic_DNA"/>
</dbReference>
<evidence type="ECO:0000256" key="4">
    <source>
        <dbReference type="HAMAP-Rule" id="MF_00171"/>
    </source>
</evidence>
<accession>A0ABN2U4U6</accession>
<evidence type="ECO:0000256" key="5">
    <source>
        <dbReference type="RuleBase" id="RU003792"/>
    </source>
</evidence>
<dbReference type="Pfam" id="PF01416">
    <property type="entry name" value="PseudoU_synth_1"/>
    <property type="match status" value="1"/>
</dbReference>
<dbReference type="PANTHER" id="PTHR11142:SF0">
    <property type="entry name" value="TRNA PSEUDOURIDINE SYNTHASE-LIKE 1"/>
    <property type="match status" value="1"/>
</dbReference>
<evidence type="ECO:0000256" key="3">
    <source>
        <dbReference type="ARBA" id="ARBA00023235"/>
    </source>
</evidence>
<dbReference type="SUPFAM" id="SSF55120">
    <property type="entry name" value="Pseudouridine synthase"/>
    <property type="match status" value="1"/>
</dbReference>
<comment type="function">
    <text evidence="4">Formation of pseudouridine at positions 38, 39 and 40 in the anticodon stem and loop of transfer RNAs.</text>
</comment>
<dbReference type="PANTHER" id="PTHR11142">
    <property type="entry name" value="PSEUDOURIDYLATE SYNTHASE"/>
    <property type="match status" value="1"/>
</dbReference>
<dbReference type="NCBIfam" id="TIGR00071">
    <property type="entry name" value="hisT_truA"/>
    <property type="match status" value="1"/>
</dbReference>
<dbReference type="InterPro" id="IPR020097">
    <property type="entry name" value="PsdUridine_synth_TruA_a/b_dom"/>
</dbReference>